<reference evidence="5" key="1">
    <citation type="journal article" date="2019" name="Int. J. Syst. Evol. Microbiol.">
        <title>The Global Catalogue of Microorganisms (GCM) 10K type strain sequencing project: providing services to taxonomists for standard genome sequencing and annotation.</title>
        <authorList>
            <consortium name="The Broad Institute Genomics Platform"/>
            <consortium name="The Broad Institute Genome Sequencing Center for Infectious Disease"/>
            <person name="Wu L."/>
            <person name="Ma J."/>
        </authorList>
    </citation>
    <scope>NUCLEOTIDE SEQUENCE [LARGE SCALE GENOMIC DNA]</scope>
    <source>
        <strain evidence="5">CCUG 49560</strain>
    </source>
</reference>
<evidence type="ECO:0000313" key="5">
    <source>
        <dbReference type="Proteomes" id="UP001595891"/>
    </source>
</evidence>
<organism evidence="4 5">
    <name type="scientific">Sphaerisporangium corydalis</name>
    <dbReference type="NCBI Taxonomy" id="1441875"/>
    <lineage>
        <taxon>Bacteria</taxon>
        <taxon>Bacillati</taxon>
        <taxon>Actinomycetota</taxon>
        <taxon>Actinomycetes</taxon>
        <taxon>Streptosporangiales</taxon>
        <taxon>Streptosporangiaceae</taxon>
        <taxon>Sphaerisporangium</taxon>
    </lineage>
</organism>
<keyword evidence="5" id="KW-1185">Reference proteome</keyword>
<evidence type="ECO:0000313" key="4">
    <source>
        <dbReference type="EMBL" id="MFC4585702.1"/>
    </source>
</evidence>
<dbReference type="Proteomes" id="UP001595891">
    <property type="component" value="Unassembled WGS sequence"/>
</dbReference>
<sequence>MSPRSRLTLAMLIPLVLCAGALTPAAAQTPTPGPATAKTQPSSPEQARDRALRQAVALGDHSYYDADKVTDDGRSRQGVSRLATAAAFPAAPPQPDTGDCLAKPEAARKEGWTYNRLMWCQTVGYRANYTKRNPQTGAEVYMGSVEVFWEMVALGSNTDRAIRVFWRPVAGSVAYIAWTTPPPTGQPFAVHAECAQAAPYCSGTSPAASKTWAAWNTTTAWSSWDLRSPAQSGDSSREKITVPDWHLVTDATSLEYPLNPPGKTLDLPFRCDSADYFSRFGQAFDKACVFTVVIPHLQYNISSKKHGAVAQHIQDAQLSPDTSYPVESHRKVIPGRWEPDPDPEFGSLHRVAGTSVIAAANTTWKNYACNRNGPYNATTGLPPKTPQEAAEGWQCDEYPFRSTAEGASSGTWDFSVRWVPASQNASAGGSLIAFFFDDRILHVNDPFWVKINP</sequence>
<dbReference type="InterPro" id="IPR029476">
    <property type="entry name" value="DNase_NucA_NucB"/>
</dbReference>
<accession>A0ABV9E8I3</accession>
<name>A0ABV9E8I3_9ACTN</name>
<evidence type="ECO:0000256" key="2">
    <source>
        <dbReference type="SAM" id="SignalP"/>
    </source>
</evidence>
<dbReference type="EMBL" id="JBHSFN010000003">
    <property type="protein sequence ID" value="MFC4585702.1"/>
    <property type="molecule type" value="Genomic_DNA"/>
</dbReference>
<evidence type="ECO:0000256" key="1">
    <source>
        <dbReference type="SAM" id="MobiDB-lite"/>
    </source>
</evidence>
<evidence type="ECO:0000259" key="3">
    <source>
        <dbReference type="Pfam" id="PF14040"/>
    </source>
</evidence>
<proteinExistence type="predicted"/>
<feature type="domain" description="Deoxyribonuclease NucA/NucB" evidence="3">
    <location>
        <begin position="367"/>
        <end position="447"/>
    </location>
</feature>
<gene>
    <name evidence="4" type="ORF">ACFO8L_06455</name>
</gene>
<feature type="region of interest" description="Disordered" evidence="1">
    <location>
        <begin position="27"/>
        <end position="51"/>
    </location>
</feature>
<feature type="chain" id="PRO_5046989176" evidence="2">
    <location>
        <begin position="28"/>
        <end position="453"/>
    </location>
</feature>
<dbReference type="Pfam" id="PF14040">
    <property type="entry name" value="DNase_NucA_NucB"/>
    <property type="match status" value="1"/>
</dbReference>
<keyword evidence="2" id="KW-0732">Signal</keyword>
<dbReference type="RefSeq" id="WP_262841310.1">
    <property type="nucleotide sequence ID" value="NZ_JANZYP010000004.1"/>
</dbReference>
<comment type="caution">
    <text evidence="4">The sequence shown here is derived from an EMBL/GenBank/DDBJ whole genome shotgun (WGS) entry which is preliminary data.</text>
</comment>
<protein>
    <submittedName>
        <fullName evidence="4">NucA/NucB deoxyribonuclease domain-containing protein</fullName>
    </submittedName>
</protein>
<feature type="compositionally biased region" description="Low complexity" evidence="1">
    <location>
        <begin position="27"/>
        <end position="41"/>
    </location>
</feature>
<feature type="signal peptide" evidence="2">
    <location>
        <begin position="1"/>
        <end position="27"/>
    </location>
</feature>